<accession>A0A0C9MD85</accession>
<dbReference type="PROSITE" id="PS50033">
    <property type="entry name" value="UBX"/>
    <property type="match status" value="1"/>
</dbReference>
<feature type="compositionally biased region" description="Low complexity" evidence="1">
    <location>
        <begin position="57"/>
        <end position="67"/>
    </location>
</feature>
<organism evidence="3">
    <name type="scientific">Mucor ambiguus</name>
    <dbReference type="NCBI Taxonomy" id="91626"/>
    <lineage>
        <taxon>Eukaryota</taxon>
        <taxon>Fungi</taxon>
        <taxon>Fungi incertae sedis</taxon>
        <taxon>Mucoromycota</taxon>
        <taxon>Mucoromycotina</taxon>
        <taxon>Mucoromycetes</taxon>
        <taxon>Mucorales</taxon>
        <taxon>Mucorineae</taxon>
        <taxon>Mucoraceae</taxon>
        <taxon>Mucor</taxon>
    </lineage>
</organism>
<dbReference type="STRING" id="91626.A0A0C9MD85"/>
<dbReference type="SUPFAM" id="SSF46934">
    <property type="entry name" value="UBA-like"/>
    <property type="match status" value="1"/>
</dbReference>
<protein>
    <submittedName>
        <fullName evidence="3">UBX domain protein</fullName>
    </submittedName>
</protein>
<dbReference type="Pfam" id="PF00789">
    <property type="entry name" value="UBX"/>
    <property type="match status" value="1"/>
</dbReference>
<dbReference type="Gene3D" id="3.40.30.10">
    <property type="entry name" value="Glutaredoxin"/>
    <property type="match status" value="1"/>
</dbReference>
<dbReference type="Gene3D" id="1.10.8.10">
    <property type="entry name" value="DNA helicase RuvA subunit, C-terminal domain"/>
    <property type="match status" value="1"/>
</dbReference>
<dbReference type="GO" id="GO:0051117">
    <property type="term" value="F:ATPase binding"/>
    <property type="evidence" value="ECO:0007669"/>
    <property type="project" value="EnsemblFungi"/>
</dbReference>
<dbReference type="CDD" id="cd14273">
    <property type="entry name" value="UBA_TAP-C_like"/>
    <property type="match status" value="1"/>
</dbReference>
<dbReference type="SUPFAM" id="SSF54236">
    <property type="entry name" value="Ubiquitin-like"/>
    <property type="match status" value="1"/>
</dbReference>
<keyword evidence="4" id="KW-1185">Reference proteome</keyword>
<reference evidence="3" key="1">
    <citation type="submission" date="2014-09" db="EMBL/GenBank/DDBJ databases">
        <title>Draft genome sequence of an oleaginous Mucoromycotina fungus Mucor ambiguus NBRC6742.</title>
        <authorList>
            <person name="Takeda I."/>
            <person name="Yamane N."/>
            <person name="Morita T."/>
            <person name="Tamano K."/>
            <person name="Machida M."/>
            <person name="Baker S."/>
            <person name="Koike H."/>
        </authorList>
    </citation>
    <scope>NUCLEOTIDE SEQUENCE</scope>
    <source>
        <strain evidence="3">NBRC 6742</strain>
    </source>
</reference>
<dbReference type="Proteomes" id="UP000053815">
    <property type="component" value="Unassembled WGS sequence"/>
</dbReference>
<dbReference type="InterPro" id="IPR036249">
    <property type="entry name" value="Thioredoxin-like_sf"/>
</dbReference>
<feature type="region of interest" description="Disordered" evidence="1">
    <location>
        <begin position="295"/>
        <end position="388"/>
    </location>
</feature>
<evidence type="ECO:0000256" key="1">
    <source>
        <dbReference type="SAM" id="MobiDB-lite"/>
    </source>
</evidence>
<evidence type="ECO:0000313" key="3">
    <source>
        <dbReference type="EMBL" id="GAN00907.1"/>
    </source>
</evidence>
<feature type="compositionally biased region" description="Basic and acidic residues" evidence="1">
    <location>
        <begin position="352"/>
        <end position="370"/>
    </location>
</feature>
<dbReference type="InterPro" id="IPR029071">
    <property type="entry name" value="Ubiquitin-like_domsf"/>
</dbReference>
<dbReference type="OrthoDB" id="270602at2759"/>
<dbReference type="SUPFAM" id="SSF52833">
    <property type="entry name" value="Thioredoxin-like"/>
    <property type="match status" value="1"/>
</dbReference>
<dbReference type="CDD" id="cd02958">
    <property type="entry name" value="UAS"/>
    <property type="match status" value="1"/>
</dbReference>
<dbReference type="GO" id="GO:0005634">
    <property type="term" value="C:nucleus"/>
    <property type="evidence" value="ECO:0007669"/>
    <property type="project" value="TreeGrafter"/>
</dbReference>
<feature type="domain" description="UBX" evidence="2">
    <location>
        <begin position="405"/>
        <end position="481"/>
    </location>
</feature>
<dbReference type="EMBL" id="DF836292">
    <property type="protein sequence ID" value="GAN00907.1"/>
    <property type="molecule type" value="Genomic_DNA"/>
</dbReference>
<dbReference type="InterPro" id="IPR009060">
    <property type="entry name" value="UBA-like_sf"/>
</dbReference>
<sequence>MSEQDILSFCEITGATSSDARNFLEIADNNVSQAIDLYLESGGGGGGAHQPMPTETSSSSRAASIQSDNGNFMTDEEIARQMQEQEHEVRAPIAPKTDILAGGSSSDLYSSPMWSRRDNVGVSRPSVFNQGDSATGSVTDFLSRLQADVPNRSSSGSPSESLGSPASAKARRLADLFRPPFDIMFRGTFEEAREAAKEKNRWLMINVQDPTEFSCQVLNRDLWSDTIVKDIVKESFIFLQYNNGSPEGARYNTLYSVNAYPHLAIVDARTGERIKVWEKALSPTDFMMDVTEFMEQNSPDSPTAAVPKRPKKAKNVSDMSEEEQLNAAIAASLDGPSDDATSASPDVSEMDIEPKQSTKDKGKSSERMVVDADDDDEKKDDSEEELKAGSAFDGIRAVKRDETTDVANSTRIQLRMGDGSRIIRRFLKTDPVQHVFEFVKAEVPEASNQQFELVFNRTQLIDVLDQTIEEAGLSNAAVNCVIV</sequence>
<dbReference type="CDD" id="cd01767">
    <property type="entry name" value="UBX"/>
    <property type="match status" value="1"/>
</dbReference>
<dbReference type="GO" id="GO:0043130">
    <property type="term" value="F:ubiquitin binding"/>
    <property type="evidence" value="ECO:0007669"/>
    <property type="project" value="EnsemblFungi"/>
</dbReference>
<dbReference type="InterPro" id="IPR006577">
    <property type="entry name" value="UAS"/>
</dbReference>
<evidence type="ECO:0000259" key="2">
    <source>
        <dbReference type="PROSITE" id="PS50033"/>
    </source>
</evidence>
<dbReference type="GO" id="GO:0043161">
    <property type="term" value="P:proteasome-mediated ubiquitin-dependent protein catabolic process"/>
    <property type="evidence" value="ECO:0007669"/>
    <property type="project" value="EnsemblFungi"/>
</dbReference>
<evidence type="ECO:0000313" key="4">
    <source>
        <dbReference type="Proteomes" id="UP000053815"/>
    </source>
</evidence>
<name>A0A0C9MD85_9FUNG</name>
<dbReference type="InterPro" id="IPR050730">
    <property type="entry name" value="UBX_domain-protein"/>
</dbReference>
<dbReference type="SMART" id="SM00594">
    <property type="entry name" value="UAS"/>
    <property type="match status" value="1"/>
</dbReference>
<proteinExistence type="predicted"/>
<dbReference type="Pfam" id="PF13899">
    <property type="entry name" value="Thioredoxin_7"/>
    <property type="match status" value="1"/>
</dbReference>
<dbReference type="InterPro" id="IPR001012">
    <property type="entry name" value="UBX_dom"/>
</dbReference>
<dbReference type="PANTHER" id="PTHR23322">
    <property type="entry name" value="FAS-ASSOCIATED PROTEIN"/>
    <property type="match status" value="1"/>
</dbReference>
<dbReference type="AlphaFoldDB" id="A0A0C9MD85"/>
<gene>
    <name evidence="3" type="ORF">MAM1_0003d00333</name>
</gene>
<dbReference type="Gene3D" id="3.10.20.90">
    <property type="entry name" value="Phosphatidylinositol 3-kinase Catalytic Subunit, Chain A, domain 1"/>
    <property type="match status" value="1"/>
</dbReference>
<feature type="region of interest" description="Disordered" evidence="1">
    <location>
        <begin position="42"/>
        <end position="67"/>
    </location>
</feature>
<dbReference type="PANTHER" id="PTHR23322:SF6">
    <property type="entry name" value="UBX DOMAIN-CONTAINING PROTEIN 7"/>
    <property type="match status" value="1"/>
</dbReference>
<dbReference type="Pfam" id="PF14555">
    <property type="entry name" value="UBA_4"/>
    <property type="match status" value="1"/>
</dbReference>